<evidence type="ECO:0000313" key="1">
    <source>
        <dbReference type="EMBL" id="KAB5278939.1"/>
    </source>
</evidence>
<dbReference type="EMBL" id="QRUB01000004">
    <property type="protein sequence ID" value="RGR28550.1"/>
    <property type="molecule type" value="Genomic_DNA"/>
</dbReference>
<evidence type="ECO:0000313" key="19">
    <source>
        <dbReference type="Proteomes" id="UP000284161"/>
    </source>
</evidence>
<reference evidence="4 14" key="1">
    <citation type="journal article" date="2016" name="BMC Genomics">
        <title>Type VI secretion systems of human gut Bacteroidales segregate into three genetic architectures, two of which are contained on mobile genetic elements.</title>
        <authorList>
            <person name="Coyne M.J."/>
            <person name="Roelofs K.G."/>
            <person name="Comstock L.E."/>
        </authorList>
    </citation>
    <scope>NUCLEOTIDE SEQUENCE [LARGE SCALE GENOMIC DNA]</scope>
    <source>
        <strain evidence="4 14">CL09T03C01</strain>
    </source>
</reference>
<dbReference type="EMBL" id="WCLP01000070">
    <property type="protein sequence ID" value="KAB5278939.1"/>
    <property type="molecule type" value="Genomic_DNA"/>
</dbReference>
<dbReference type="Proteomes" id="UP000261223">
    <property type="component" value="Unassembled WGS sequence"/>
</dbReference>
<dbReference type="Proteomes" id="UP000285305">
    <property type="component" value="Unassembled WGS sequence"/>
</dbReference>
<evidence type="ECO:0000313" key="12">
    <source>
        <dbReference type="EMBL" id="RHF76158.1"/>
    </source>
</evidence>
<organism evidence="4 14">
    <name type="scientific">Bacteroides stercoris</name>
    <dbReference type="NCBI Taxonomy" id="46506"/>
    <lineage>
        <taxon>Bacteria</taxon>
        <taxon>Pseudomonadati</taxon>
        <taxon>Bacteroidota</taxon>
        <taxon>Bacteroidia</taxon>
        <taxon>Bacteroidales</taxon>
        <taxon>Bacteroidaceae</taxon>
        <taxon>Bacteroides</taxon>
    </lineage>
</organism>
<dbReference type="EMBL" id="WCLA01000018">
    <property type="protein sequence ID" value="KAB5327415.1"/>
    <property type="molecule type" value="Genomic_DNA"/>
</dbReference>
<evidence type="ECO:0000313" key="13">
    <source>
        <dbReference type="EMBL" id="RHM22201.1"/>
    </source>
</evidence>
<evidence type="ECO:0000313" key="5">
    <source>
        <dbReference type="EMBL" id="RGM10831.1"/>
    </source>
</evidence>
<evidence type="ECO:0000313" key="25">
    <source>
        <dbReference type="Proteomes" id="UP000440773"/>
    </source>
</evidence>
<dbReference type="EMBL" id="QRTW01000011">
    <property type="protein sequence ID" value="RGR14078.1"/>
    <property type="molecule type" value="Genomic_DNA"/>
</dbReference>
<protein>
    <submittedName>
        <fullName evidence="4">Uncharacterized protein</fullName>
    </submittedName>
</protein>
<dbReference type="PATRIC" id="fig|46506.5.peg.841"/>
<dbReference type="EMBL" id="QSBD01000015">
    <property type="protein sequence ID" value="RGW96498.1"/>
    <property type="molecule type" value="Genomic_DNA"/>
</dbReference>
<evidence type="ECO:0000313" key="20">
    <source>
        <dbReference type="Proteomes" id="UP000284604"/>
    </source>
</evidence>
<sequence length="228" mass="25695">MKTVFNIVLGLCALALVYICYASIMGPINFEKAKKQRDAAVIARLIDIRKAQLEYRGLHNQQYTASFDTLIDFVKNQKLPFIFKQGELDDKQLEDGLTEKKAINIINKAKKTGNYAEVKKWGLENFKRDTMWVAVLDTIFPKGFNADSMRYVPFGNGAQFEMAIKNDTAKSGAPFCLLEVKTPYEVYLNGLDKQEIANLKDVQTKLGKYSGLMIGSLETANNNAGNWE</sequence>
<keyword evidence="14" id="KW-1185">Reference proteome</keyword>
<dbReference type="EMBL" id="LRGC01000003">
    <property type="protein sequence ID" value="KWR56473.1"/>
    <property type="molecule type" value="Genomic_DNA"/>
</dbReference>
<dbReference type="EMBL" id="QSAF01000002">
    <property type="protein sequence ID" value="RGW36100.1"/>
    <property type="molecule type" value="Genomic_DNA"/>
</dbReference>
<evidence type="ECO:0000313" key="10">
    <source>
        <dbReference type="EMBL" id="RHB28198.1"/>
    </source>
</evidence>
<dbReference type="STRING" id="46506.AA415_00781"/>
<evidence type="ECO:0000313" key="2">
    <source>
        <dbReference type="EMBL" id="KAB5313396.1"/>
    </source>
</evidence>
<evidence type="ECO:0000313" key="24">
    <source>
        <dbReference type="Proteomes" id="UP000431177"/>
    </source>
</evidence>
<dbReference type="Proteomes" id="UP000440773">
    <property type="component" value="Unassembled WGS sequence"/>
</dbReference>
<evidence type="ECO:0000313" key="6">
    <source>
        <dbReference type="EMBL" id="RGR14078.1"/>
    </source>
</evidence>
<evidence type="ECO:0000313" key="14">
    <source>
        <dbReference type="Proteomes" id="UP000056419"/>
    </source>
</evidence>
<evidence type="ECO:0000313" key="3">
    <source>
        <dbReference type="EMBL" id="KAB5327415.1"/>
    </source>
</evidence>
<dbReference type="Proteomes" id="UP000283310">
    <property type="component" value="Unassembled WGS sequence"/>
</dbReference>
<proteinExistence type="predicted"/>
<evidence type="ECO:0000313" key="16">
    <source>
        <dbReference type="Proteomes" id="UP000283310"/>
    </source>
</evidence>
<evidence type="ECO:0000313" key="26">
    <source>
        <dbReference type="Proteomes" id="UP000467334"/>
    </source>
</evidence>
<dbReference type="EMBL" id="QSGN01000023">
    <property type="protein sequence ID" value="RHB28198.1"/>
    <property type="molecule type" value="Genomic_DNA"/>
</dbReference>
<dbReference type="AlphaFoldDB" id="A0A120A3D6"/>
<evidence type="ECO:0000313" key="17">
    <source>
        <dbReference type="Proteomes" id="UP000283482"/>
    </source>
</evidence>
<reference evidence="4" key="2">
    <citation type="submission" date="2016-01" db="EMBL/GenBank/DDBJ databases">
        <authorList>
            <person name="McClelland M."/>
            <person name="Jain A."/>
            <person name="Saraogi P."/>
            <person name="Mendelson R."/>
            <person name="Westerman R."/>
            <person name="SanMiguel P."/>
            <person name="Csonka L."/>
        </authorList>
    </citation>
    <scope>NUCLEOTIDE SEQUENCE</scope>
    <source>
        <strain evidence="4">CL09T03C01</strain>
    </source>
</reference>
<evidence type="ECO:0000313" key="7">
    <source>
        <dbReference type="EMBL" id="RGR28550.1"/>
    </source>
</evidence>
<dbReference type="EMBL" id="QSSV01000020">
    <property type="protein sequence ID" value="RGM10831.1"/>
    <property type="molecule type" value="Genomic_DNA"/>
</dbReference>
<evidence type="ECO:0000313" key="11">
    <source>
        <dbReference type="EMBL" id="RHC33665.1"/>
    </source>
</evidence>
<dbReference type="RefSeq" id="WP_005657575.1">
    <property type="nucleotide sequence ID" value="NZ_AP031449.1"/>
</dbReference>
<dbReference type="Proteomes" id="UP000467334">
    <property type="component" value="Unassembled WGS sequence"/>
</dbReference>
<dbReference type="Proteomes" id="UP000056419">
    <property type="component" value="Unassembled WGS sequence"/>
</dbReference>
<evidence type="ECO:0000313" key="23">
    <source>
        <dbReference type="Proteomes" id="UP000285305"/>
    </source>
</evidence>
<name>A0A120A3D6_BACSE</name>
<evidence type="ECO:0000313" key="8">
    <source>
        <dbReference type="EMBL" id="RGW36100.1"/>
    </source>
</evidence>
<dbReference type="Proteomes" id="UP000284161">
    <property type="component" value="Unassembled WGS sequence"/>
</dbReference>
<dbReference type="Proteomes" id="UP000284777">
    <property type="component" value="Unassembled WGS sequence"/>
</dbReference>
<evidence type="ECO:0000313" key="4">
    <source>
        <dbReference type="EMBL" id="KWR56473.1"/>
    </source>
</evidence>
<evidence type="ECO:0000313" key="18">
    <source>
        <dbReference type="Proteomes" id="UP000283762"/>
    </source>
</evidence>
<reference evidence="15 16" key="3">
    <citation type="submission" date="2018-08" db="EMBL/GenBank/DDBJ databases">
        <title>A genome reference for cultivated species of the human gut microbiota.</title>
        <authorList>
            <person name="Zou Y."/>
            <person name="Xue W."/>
            <person name="Luo G."/>
        </authorList>
    </citation>
    <scope>NUCLEOTIDE SEQUENCE [LARGE SCALE GENOMIC DNA]</scope>
    <source>
        <strain evidence="9 21">AF05-4</strain>
        <strain evidence="8 22">AF12-7</strain>
        <strain evidence="7 19">AF25-6</strain>
        <strain evidence="6 16">AF26-20BH</strain>
        <strain evidence="13 20">AF35-20</strain>
        <strain evidence="12 18">AM25-16</strain>
        <strain evidence="11 23">AM36-9BH</strain>
        <strain evidence="10 17">AM40-34</strain>
        <strain evidence="5 15">TF03-6</strain>
    </source>
</reference>
<comment type="caution">
    <text evidence="4">The sequence shown here is derived from an EMBL/GenBank/DDBJ whole genome shotgun (WGS) entry which is preliminary data.</text>
</comment>
<dbReference type="EMBL" id="QRPN01000002">
    <property type="protein sequence ID" value="RHM22201.1"/>
    <property type="molecule type" value="Genomic_DNA"/>
</dbReference>
<dbReference type="EMBL" id="WCLE01000021">
    <property type="protein sequence ID" value="KAB5313396.1"/>
    <property type="molecule type" value="Genomic_DNA"/>
</dbReference>
<dbReference type="Proteomes" id="UP000283762">
    <property type="component" value="Unassembled WGS sequence"/>
</dbReference>
<dbReference type="Proteomes" id="UP000283482">
    <property type="component" value="Unassembled WGS sequence"/>
</dbReference>
<accession>A0A120A3D6</accession>
<gene>
    <name evidence="4" type="ORF">AA415_00781</name>
    <name evidence="12" type="ORF">DW668_06995</name>
    <name evidence="11" type="ORF">DW853_00340</name>
    <name evidence="10" type="ORF">DW889_09930</name>
    <name evidence="9" type="ORF">DWV41_10640</name>
    <name evidence="8" type="ORF">DWV77_01905</name>
    <name evidence="7" type="ORF">DWY58_07140</name>
    <name evidence="6" type="ORF">DWY65_08105</name>
    <name evidence="13" type="ORF">DWZ78_03340</name>
    <name evidence="5" type="ORF">DXC34_14270</name>
    <name evidence="3" type="ORF">F9950_09665</name>
    <name evidence="2" type="ORF">F9958_10755</name>
    <name evidence="1" type="ORF">F9962_17295</name>
</gene>
<dbReference type="Proteomes" id="UP000431177">
    <property type="component" value="Unassembled WGS sequence"/>
</dbReference>
<dbReference type="Proteomes" id="UP000284604">
    <property type="component" value="Unassembled WGS sequence"/>
</dbReference>
<dbReference type="Proteomes" id="UP000285150">
    <property type="component" value="Unassembled WGS sequence"/>
</dbReference>
<dbReference type="GeneID" id="31798539"/>
<dbReference type="EMBL" id="QSHQ01000001">
    <property type="protein sequence ID" value="RHC33665.1"/>
    <property type="molecule type" value="Genomic_DNA"/>
</dbReference>
<evidence type="ECO:0000313" key="22">
    <source>
        <dbReference type="Proteomes" id="UP000285150"/>
    </source>
</evidence>
<evidence type="ECO:0000313" key="21">
    <source>
        <dbReference type="Proteomes" id="UP000284777"/>
    </source>
</evidence>
<evidence type="ECO:0000313" key="15">
    <source>
        <dbReference type="Proteomes" id="UP000261223"/>
    </source>
</evidence>
<evidence type="ECO:0000313" key="9">
    <source>
        <dbReference type="EMBL" id="RGW96498.1"/>
    </source>
</evidence>
<dbReference type="EMBL" id="QRHJ01000015">
    <property type="protein sequence ID" value="RHF76158.1"/>
    <property type="molecule type" value="Genomic_DNA"/>
</dbReference>
<reference evidence="24 25" key="4">
    <citation type="journal article" date="2019" name="Nat. Med.">
        <title>A library of human gut bacterial isolates paired with longitudinal multiomics data enables mechanistic microbiome research.</title>
        <authorList>
            <person name="Poyet M."/>
            <person name="Groussin M."/>
            <person name="Gibbons S.M."/>
            <person name="Avila-Pacheco J."/>
            <person name="Jiang X."/>
            <person name="Kearney S.M."/>
            <person name="Perrotta A.R."/>
            <person name="Berdy B."/>
            <person name="Zhao S."/>
            <person name="Lieberman T.D."/>
            <person name="Swanson P.K."/>
            <person name="Smith M."/>
            <person name="Roesemann S."/>
            <person name="Alexander J.E."/>
            <person name="Rich S.A."/>
            <person name="Livny J."/>
            <person name="Vlamakis H."/>
            <person name="Clish C."/>
            <person name="Bullock K."/>
            <person name="Deik A."/>
            <person name="Scott J."/>
            <person name="Pierce K.A."/>
            <person name="Xavier R.J."/>
            <person name="Alm E.J."/>
        </authorList>
    </citation>
    <scope>NUCLEOTIDE SEQUENCE [LARGE SCALE GENOMIC DNA]</scope>
    <source>
        <strain evidence="1 25">BIOML-A17</strain>
        <strain evidence="3 24">BIOML-A2</strain>
        <strain evidence="2 26">BIOML-A6</strain>
    </source>
</reference>